<feature type="region of interest" description="Disordered" evidence="1">
    <location>
        <begin position="32"/>
        <end position="52"/>
    </location>
</feature>
<evidence type="ECO:0000256" key="1">
    <source>
        <dbReference type="SAM" id="MobiDB-lite"/>
    </source>
</evidence>
<organism evidence="2 3">
    <name type="scientific">Buddleja alternifolia</name>
    <dbReference type="NCBI Taxonomy" id="168488"/>
    <lineage>
        <taxon>Eukaryota</taxon>
        <taxon>Viridiplantae</taxon>
        <taxon>Streptophyta</taxon>
        <taxon>Embryophyta</taxon>
        <taxon>Tracheophyta</taxon>
        <taxon>Spermatophyta</taxon>
        <taxon>Magnoliopsida</taxon>
        <taxon>eudicotyledons</taxon>
        <taxon>Gunneridae</taxon>
        <taxon>Pentapetalae</taxon>
        <taxon>asterids</taxon>
        <taxon>lamiids</taxon>
        <taxon>Lamiales</taxon>
        <taxon>Scrophulariaceae</taxon>
        <taxon>Buddlejeae</taxon>
        <taxon>Buddleja</taxon>
    </lineage>
</organism>
<reference evidence="2" key="1">
    <citation type="submission" date="2019-10" db="EMBL/GenBank/DDBJ databases">
        <authorList>
            <person name="Zhang R."/>
            <person name="Pan Y."/>
            <person name="Wang J."/>
            <person name="Ma R."/>
            <person name="Yu S."/>
        </authorList>
    </citation>
    <scope>NUCLEOTIDE SEQUENCE</scope>
    <source>
        <strain evidence="2">LA-IB0</strain>
        <tissue evidence="2">Leaf</tissue>
    </source>
</reference>
<accession>A0AAV6XR90</accession>
<protein>
    <recommendedName>
        <fullName evidence="4">Transposase</fullName>
    </recommendedName>
</protein>
<dbReference type="InterPro" id="IPR052035">
    <property type="entry name" value="ZnF_BED_domain_contain"/>
</dbReference>
<gene>
    <name evidence="2" type="ORF">BUALT_Bualt05G0117300</name>
</gene>
<keyword evidence="3" id="KW-1185">Reference proteome</keyword>
<dbReference type="GO" id="GO:0005634">
    <property type="term" value="C:nucleus"/>
    <property type="evidence" value="ECO:0007669"/>
    <property type="project" value="UniProtKB-SubCell"/>
</dbReference>
<evidence type="ECO:0000313" key="3">
    <source>
        <dbReference type="Proteomes" id="UP000826271"/>
    </source>
</evidence>
<sequence>MESQGVESVQSINHRDANMEVEMIVGDNHEVEGSTLETDDIPQESGKRKQTSEMWQHFKKVKVDDMQYAECKNCKTRLKAPSAQHTADVPCDLLADALMDWNIDRKVSTIMVDNYTTNDAMLRRLLDRLSTKDMLLDGKVLHMRCCAHILNLIVKDGSETISITTERIRDSVVYRTASPARVEKFEEVPRQLNVSCGKKLSLDCKSRWN</sequence>
<dbReference type="Proteomes" id="UP000826271">
    <property type="component" value="Unassembled WGS sequence"/>
</dbReference>
<comment type="caution">
    <text evidence="2">The sequence shown here is derived from an EMBL/GenBank/DDBJ whole genome shotgun (WGS) entry which is preliminary data.</text>
</comment>
<dbReference type="AlphaFoldDB" id="A0AAV6XR90"/>
<dbReference type="EMBL" id="WHWC01000005">
    <property type="protein sequence ID" value="KAG8382819.1"/>
    <property type="molecule type" value="Genomic_DNA"/>
</dbReference>
<dbReference type="SUPFAM" id="SSF53098">
    <property type="entry name" value="Ribonuclease H-like"/>
    <property type="match status" value="1"/>
</dbReference>
<name>A0AAV6XR90_9LAMI</name>
<dbReference type="PANTHER" id="PTHR46481:SF11">
    <property type="entry name" value="ZINC FINGER BED DOMAIN-CONTAINING PROTEIN RICESLEEPER 2-LIKE"/>
    <property type="match status" value="1"/>
</dbReference>
<evidence type="ECO:0008006" key="4">
    <source>
        <dbReference type="Google" id="ProtNLM"/>
    </source>
</evidence>
<dbReference type="GO" id="GO:0008270">
    <property type="term" value="F:zinc ion binding"/>
    <property type="evidence" value="ECO:0007669"/>
    <property type="project" value="UniProtKB-KW"/>
</dbReference>
<dbReference type="InterPro" id="IPR012337">
    <property type="entry name" value="RNaseH-like_sf"/>
</dbReference>
<dbReference type="PANTHER" id="PTHR46481">
    <property type="entry name" value="ZINC FINGER BED DOMAIN-CONTAINING PROTEIN 4"/>
    <property type="match status" value="1"/>
</dbReference>
<proteinExistence type="predicted"/>
<evidence type="ECO:0000313" key="2">
    <source>
        <dbReference type="EMBL" id="KAG8382819.1"/>
    </source>
</evidence>